<dbReference type="PANTHER" id="PTHR12189:SF2">
    <property type="entry name" value="MRNA CAP GUANINE-N7 METHYLTRANSFERASE"/>
    <property type="match status" value="1"/>
</dbReference>
<dbReference type="Gene3D" id="3.40.50.150">
    <property type="entry name" value="Vaccinia Virus protein VP39"/>
    <property type="match status" value="1"/>
</dbReference>
<evidence type="ECO:0000256" key="7">
    <source>
        <dbReference type="ARBA" id="ARBA00044712"/>
    </source>
</evidence>
<dbReference type="Pfam" id="PF03291">
    <property type="entry name" value="mRNA_G-N7_MeTrfase"/>
    <property type="match status" value="1"/>
</dbReference>
<organism evidence="9 10">
    <name type="scientific">Klebsormidium nitens</name>
    <name type="common">Green alga</name>
    <name type="synonym">Ulothrix nitens</name>
    <dbReference type="NCBI Taxonomy" id="105231"/>
    <lineage>
        <taxon>Eukaryota</taxon>
        <taxon>Viridiplantae</taxon>
        <taxon>Streptophyta</taxon>
        <taxon>Klebsormidiophyceae</taxon>
        <taxon>Klebsormidiales</taxon>
        <taxon>Klebsormidiaceae</taxon>
        <taxon>Klebsormidium</taxon>
    </lineage>
</organism>
<dbReference type="EMBL" id="DF238119">
    <property type="protein sequence ID" value="GAQ92857.1"/>
    <property type="molecule type" value="Genomic_DNA"/>
</dbReference>
<dbReference type="STRING" id="105231.A0A1Y1IVW7"/>
<keyword evidence="3 9" id="KW-0808">Transferase</keyword>
<comment type="catalytic activity">
    <reaction evidence="7">
        <text>a 5'-end (5'-triphosphoguanosine)-ribonucleoside in mRNA + S-adenosyl-L-methionine = a 5'-end (N(7)-methyl 5'-triphosphoguanosine)-ribonucleoside in mRNA + S-adenosyl-L-homocysteine</text>
        <dbReference type="Rhea" id="RHEA:67008"/>
        <dbReference type="Rhea" id="RHEA-COMP:17166"/>
        <dbReference type="Rhea" id="RHEA-COMP:17167"/>
        <dbReference type="ChEBI" id="CHEBI:57856"/>
        <dbReference type="ChEBI" id="CHEBI:59789"/>
        <dbReference type="ChEBI" id="CHEBI:156461"/>
        <dbReference type="ChEBI" id="CHEBI:167617"/>
        <dbReference type="EC" id="2.1.1.56"/>
    </reaction>
</comment>
<dbReference type="PROSITE" id="PS51562">
    <property type="entry name" value="RNA_CAP0_MT"/>
    <property type="match status" value="1"/>
</dbReference>
<evidence type="ECO:0000313" key="9">
    <source>
        <dbReference type="EMBL" id="GAQ92857.1"/>
    </source>
</evidence>
<keyword evidence="6" id="KW-0507">mRNA processing</keyword>
<dbReference type="InterPro" id="IPR004971">
    <property type="entry name" value="mRNA_G-N7_MeTrfase_dom"/>
</dbReference>
<dbReference type="Proteomes" id="UP000054558">
    <property type="component" value="Unassembled WGS sequence"/>
</dbReference>
<keyword evidence="10" id="KW-1185">Reference proteome</keyword>
<dbReference type="SUPFAM" id="SSF53335">
    <property type="entry name" value="S-adenosyl-L-methionine-dependent methyltransferases"/>
    <property type="match status" value="1"/>
</dbReference>
<gene>
    <name evidence="9" type="ORF">KFL_011700030</name>
</gene>
<keyword evidence="2 9" id="KW-0489">Methyltransferase</keyword>
<reference evidence="9 10" key="1">
    <citation type="journal article" date="2014" name="Nat. Commun.">
        <title>Klebsormidium flaccidum genome reveals primary factors for plant terrestrial adaptation.</title>
        <authorList>
            <person name="Hori K."/>
            <person name="Maruyama F."/>
            <person name="Fujisawa T."/>
            <person name="Togashi T."/>
            <person name="Yamamoto N."/>
            <person name="Seo M."/>
            <person name="Sato S."/>
            <person name="Yamada T."/>
            <person name="Mori H."/>
            <person name="Tajima N."/>
            <person name="Moriyama T."/>
            <person name="Ikeuchi M."/>
            <person name="Watanabe M."/>
            <person name="Wada H."/>
            <person name="Kobayashi K."/>
            <person name="Saito M."/>
            <person name="Masuda T."/>
            <person name="Sasaki-Sekimoto Y."/>
            <person name="Mashiguchi K."/>
            <person name="Awai K."/>
            <person name="Shimojima M."/>
            <person name="Masuda S."/>
            <person name="Iwai M."/>
            <person name="Nobusawa T."/>
            <person name="Narise T."/>
            <person name="Kondo S."/>
            <person name="Saito H."/>
            <person name="Sato R."/>
            <person name="Murakawa M."/>
            <person name="Ihara Y."/>
            <person name="Oshima-Yamada Y."/>
            <person name="Ohtaka K."/>
            <person name="Satoh M."/>
            <person name="Sonobe K."/>
            <person name="Ishii M."/>
            <person name="Ohtani R."/>
            <person name="Kanamori-Sato M."/>
            <person name="Honoki R."/>
            <person name="Miyazaki D."/>
            <person name="Mochizuki H."/>
            <person name="Umetsu J."/>
            <person name="Higashi K."/>
            <person name="Shibata D."/>
            <person name="Kamiya Y."/>
            <person name="Sato N."/>
            <person name="Nakamura Y."/>
            <person name="Tabata S."/>
            <person name="Ida S."/>
            <person name="Kurokawa K."/>
            <person name="Ohta H."/>
        </authorList>
    </citation>
    <scope>NUCLEOTIDE SEQUENCE [LARGE SCALE GENOMIC DNA]</scope>
    <source>
        <strain evidence="9 10">NIES-2285</strain>
    </source>
</reference>
<keyword evidence="4" id="KW-0949">S-adenosyl-L-methionine</keyword>
<evidence type="ECO:0000256" key="1">
    <source>
        <dbReference type="ARBA" id="ARBA00011926"/>
    </source>
</evidence>
<dbReference type="EC" id="2.1.1.56" evidence="1"/>
<sequence>MEGLRAFHNVVKETLLSEALSRCRNGRDLKVLDFACGCLGDVHKYDRTGRIRRVVGLDVDGKALEEAERRSKPYAGRMDVSLLPPIDCRDLDLASEALCGERFDLLVCNFAVQYFATGPEETARFARFIKAHLDGPRSIFIGCAMNGDKVDLISNASGTFANDIIGVRREGETFAVAMNERTRYYAKQGASISEPIFRPESLITGALESGLRLLDWTSFAEYDATKLLFHKQKESMCVRDWVAMEFLRVDMGTFLEWYCADGMLSVINGPPFFDEGNGAAYARNIPSLTERCAAVCERLGLKTWEGHPHLPDGFTISVPTGLPRCPVLLLYGRESSREGWSSFDGLSSALRLIEGDCRIGVPCEGSVFGEVPAAESVSEIVRALEAHAK</sequence>
<dbReference type="InterPro" id="IPR039753">
    <property type="entry name" value="RG7MT1"/>
</dbReference>
<dbReference type="CDD" id="cd02440">
    <property type="entry name" value="AdoMet_MTases"/>
    <property type="match status" value="1"/>
</dbReference>
<evidence type="ECO:0000256" key="3">
    <source>
        <dbReference type="ARBA" id="ARBA00022679"/>
    </source>
</evidence>
<evidence type="ECO:0000256" key="5">
    <source>
        <dbReference type="ARBA" id="ARBA00022884"/>
    </source>
</evidence>
<evidence type="ECO:0000256" key="2">
    <source>
        <dbReference type="ARBA" id="ARBA00022603"/>
    </source>
</evidence>
<proteinExistence type="predicted"/>
<name>A0A1Y1IVW7_KLENI</name>
<feature type="domain" description="MRNA cap 0 methyltransferase" evidence="8">
    <location>
        <begin position="1"/>
        <end position="249"/>
    </location>
</feature>
<evidence type="ECO:0000313" key="10">
    <source>
        <dbReference type="Proteomes" id="UP000054558"/>
    </source>
</evidence>
<accession>A0A1Y1IVW7</accession>
<dbReference type="GO" id="GO:0004482">
    <property type="term" value="F:mRNA 5'-cap (guanine-N7-)-methyltransferase activity"/>
    <property type="evidence" value="ECO:0007669"/>
    <property type="project" value="UniProtKB-EC"/>
</dbReference>
<evidence type="ECO:0000256" key="4">
    <source>
        <dbReference type="ARBA" id="ARBA00022691"/>
    </source>
</evidence>
<dbReference type="GO" id="GO:0003723">
    <property type="term" value="F:RNA binding"/>
    <property type="evidence" value="ECO:0007669"/>
    <property type="project" value="UniProtKB-KW"/>
</dbReference>
<keyword evidence="5" id="KW-0694">RNA-binding</keyword>
<keyword evidence="6" id="KW-0506">mRNA capping</keyword>
<evidence type="ECO:0000256" key="6">
    <source>
        <dbReference type="ARBA" id="ARBA00023042"/>
    </source>
</evidence>
<evidence type="ECO:0000259" key="8">
    <source>
        <dbReference type="PROSITE" id="PS51562"/>
    </source>
</evidence>
<dbReference type="AlphaFoldDB" id="A0A1Y1IVW7"/>
<protein>
    <recommendedName>
        <fullName evidence="1">mRNA (guanine-N(7))-methyltransferase</fullName>
        <ecNumber evidence="1">2.1.1.56</ecNumber>
    </recommendedName>
</protein>
<dbReference type="PANTHER" id="PTHR12189">
    <property type="entry name" value="MRNA GUANINE-7- METHYLTRANSFERASE"/>
    <property type="match status" value="1"/>
</dbReference>
<dbReference type="InterPro" id="IPR029063">
    <property type="entry name" value="SAM-dependent_MTases_sf"/>
</dbReference>